<gene>
    <name evidence="1" type="ORF">T190115A13A_40055</name>
</gene>
<dbReference type="RefSeq" id="WP_348739162.1">
    <property type="nucleotide sequence ID" value="NZ_CAXJRC010000041.1"/>
</dbReference>
<dbReference type="InterPro" id="IPR045607">
    <property type="entry name" value="DUF6452"/>
</dbReference>
<evidence type="ECO:0008006" key="3">
    <source>
        <dbReference type="Google" id="ProtNLM"/>
    </source>
</evidence>
<dbReference type="Proteomes" id="UP001497602">
    <property type="component" value="Unassembled WGS sequence"/>
</dbReference>
<name>A0ABP1FCQ6_9FLAO</name>
<comment type="caution">
    <text evidence="1">The sequence shown here is derived from an EMBL/GenBank/DDBJ whole genome shotgun (WGS) entry which is preliminary data.</text>
</comment>
<dbReference type="Pfam" id="PF20050">
    <property type="entry name" value="DUF6452"/>
    <property type="match status" value="1"/>
</dbReference>
<keyword evidence="2" id="KW-1185">Reference proteome</keyword>
<evidence type="ECO:0000313" key="1">
    <source>
        <dbReference type="EMBL" id="CAL2107533.1"/>
    </source>
</evidence>
<dbReference type="PROSITE" id="PS51257">
    <property type="entry name" value="PROKAR_LIPOPROTEIN"/>
    <property type="match status" value="1"/>
</dbReference>
<evidence type="ECO:0000313" key="2">
    <source>
        <dbReference type="Proteomes" id="UP001497602"/>
    </source>
</evidence>
<proteinExistence type="predicted"/>
<sequence length="163" mass="18344">MKKYFFIISALGFIFLSSCEKDDFCVQTPITPSLILRFYDKSDATKLKSVQRFSIVAASKGTDSLFTGQNTDSIAIPLNGLANKTVYTLKMNDINNLAVDNKTATLTIDYSVEEEYISRSCGYRFIFKDIKISSSSPSWIDRLSTNEVTIVNLQNKAHVQVFH</sequence>
<organism evidence="1 2">
    <name type="scientific">Tenacibaculum vairaonense</name>
    <dbReference type="NCBI Taxonomy" id="3137860"/>
    <lineage>
        <taxon>Bacteria</taxon>
        <taxon>Pseudomonadati</taxon>
        <taxon>Bacteroidota</taxon>
        <taxon>Flavobacteriia</taxon>
        <taxon>Flavobacteriales</taxon>
        <taxon>Flavobacteriaceae</taxon>
        <taxon>Tenacibaculum</taxon>
    </lineage>
</organism>
<dbReference type="EMBL" id="CAXJRC010000041">
    <property type="protein sequence ID" value="CAL2107533.1"/>
    <property type="molecule type" value="Genomic_DNA"/>
</dbReference>
<reference evidence="1 2" key="1">
    <citation type="submission" date="2024-05" db="EMBL/GenBank/DDBJ databases">
        <authorList>
            <person name="Duchaud E."/>
        </authorList>
    </citation>
    <scope>NUCLEOTIDE SEQUENCE [LARGE SCALE GENOMIC DNA]</scope>
    <source>
        <strain evidence="1">Ena-SAMPLE-TAB-13-05-2024-13:56:06:370-140305</strain>
    </source>
</reference>
<protein>
    <recommendedName>
        <fullName evidence="3">DUF1735 domain-containing protein</fullName>
    </recommendedName>
</protein>
<accession>A0ABP1FCQ6</accession>